<evidence type="ECO:0000256" key="13">
    <source>
        <dbReference type="SAM" id="MobiDB-lite"/>
    </source>
</evidence>
<dbReference type="Pfam" id="PF03950">
    <property type="entry name" value="tRNA-synt_1c_C"/>
    <property type="match status" value="1"/>
</dbReference>
<dbReference type="InterPro" id="IPR050132">
    <property type="entry name" value="Gln/Glu-tRNA_Ligase"/>
</dbReference>
<feature type="region of interest" description="Disordered" evidence="13">
    <location>
        <begin position="110"/>
        <end position="156"/>
    </location>
</feature>
<dbReference type="FunFam" id="3.90.800.10:FF:000001">
    <property type="entry name" value="Glutamine--tRNA ligase"/>
    <property type="match status" value="1"/>
</dbReference>
<feature type="compositionally biased region" description="Low complexity" evidence="13">
    <location>
        <begin position="126"/>
        <end position="140"/>
    </location>
</feature>
<dbReference type="InterPro" id="IPR020058">
    <property type="entry name" value="Glu/Gln-tRNA-synth_Ib_cat-dom"/>
</dbReference>
<evidence type="ECO:0000256" key="12">
    <source>
        <dbReference type="RuleBase" id="RU363037"/>
    </source>
</evidence>
<evidence type="ECO:0000259" key="16">
    <source>
        <dbReference type="Pfam" id="PF03950"/>
    </source>
</evidence>
<evidence type="ECO:0000256" key="9">
    <source>
        <dbReference type="ARBA" id="ARBA00023146"/>
    </source>
</evidence>
<gene>
    <name evidence="18" type="ORF">TrCOL_g3268</name>
</gene>
<evidence type="ECO:0000256" key="11">
    <source>
        <dbReference type="ARBA" id="ARBA00048351"/>
    </source>
</evidence>
<comment type="subcellular location">
    <subcellularLocation>
        <location evidence="1">Cytoplasm</location>
    </subcellularLocation>
</comment>
<dbReference type="GO" id="GO:0006424">
    <property type="term" value="P:glutamyl-tRNA aminoacylation"/>
    <property type="evidence" value="ECO:0007669"/>
    <property type="project" value="InterPro"/>
</dbReference>
<dbReference type="FunFam" id="1.10.1160.10:FF:000001">
    <property type="entry name" value="Glutamine--tRNA ligase"/>
    <property type="match status" value="1"/>
</dbReference>
<name>A0A9W7G550_9STRA</name>
<keyword evidence="8 12" id="KW-0648">Protein biosynthesis</keyword>
<evidence type="ECO:0000256" key="10">
    <source>
        <dbReference type="ARBA" id="ARBA00030865"/>
    </source>
</evidence>
<dbReference type="GO" id="GO:0005524">
    <property type="term" value="F:ATP binding"/>
    <property type="evidence" value="ECO:0007669"/>
    <property type="project" value="UniProtKB-KW"/>
</dbReference>
<dbReference type="InterPro" id="IPR004526">
    <property type="entry name" value="Glu-tRNA-synth_arc/euk"/>
</dbReference>
<dbReference type="AlphaFoldDB" id="A0A9W7G550"/>
<dbReference type="Proteomes" id="UP001165065">
    <property type="component" value="Unassembled WGS sequence"/>
</dbReference>
<dbReference type="EMBL" id="BRYA01000783">
    <property type="protein sequence ID" value="GMI32525.1"/>
    <property type="molecule type" value="Genomic_DNA"/>
</dbReference>
<feature type="region of interest" description="Disordered" evidence="13">
    <location>
        <begin position="50"/>
        <end position="96"/>
    </location>
</feature>
<evidence type="ECO:0000259" key="17">
    <source>
        <dbReference type="Pfam" id="PF20974"/>
    </source>
</evidence>
<comment type="catalytic activity">
    <reaction evidence="11">
        <text>tRNA(Glu) + L-glutamate + ATP = L-glutamyl-tRNA(Glu) + AMP + diphosphate</text>
        <dbReference type="Rhea" id="RHEA:23540"/>
        <dbReference type="Rhea" id="RHEA-COMP:9663"/>
        <dbReference type="Rhea" id="RHEA-COMP:9680"/>
        <dbReference type="ChEBI" id="CHEBI:29985"/>
        <dbReference type="ChEBI" id="CHEBI:30616"/>
        <dbReference type="ChEBI" id="CHEBI:33019"/>
        <dbReference type="ChEBI" id="CHEBI:78442"/>
        <dbReference type="ChEBI" id="CHEBI:78520"/>
        <dbReference type="ChEBI" id="CHEBI:456215"/>
        <dbReference type="EC" id="6.1.1.17"/>
    </reaction>
</comment>
<keyword evidence="4" id="KW-0963">Cytoplasm</keyword>
<dbReference type="Gene3D" id="1.10.1160.10">
    <property type="entry name" value="Glutamyl-trna Synthetase, Domain 2"/>
    <property type="match status" value="1"/>
</dbReference>
<dbReference type="InterPro" id="IPR000924">
    <property type="entry name" value="Glu/Gln-tRNA-synth"/>
</dbReference>
<keyword evidence="6 12" id="KW-0547">Nucleotide-binding</keyword>
<evidence type="ECO:0000256" key="8">
    <source>
        <dbReference type="ARBA" id="ARBA00022917"/>
    </source>
</evidence>
<evidence type="ECO:0000256" key="5">
    <source>
        <dbReference type="ARBA" id="ARBA00022598"/>
    </source>
</evidence>
<reference evidence="19" key="1">
    <citation type="journal article" date="2023" name="Commun. Biol.">
        <title>Genome analysis of Parmales, the sister group of diatoms, reveals the evolutionary specialization of diatoms from phago-mixotrophs to photoautotrophs.</title>
        <authorList>
            <person name="Ban H."/>
            <person name="Sato S."/>
            <person name="Yoshikawa S."/>
            <person name="Yamada K."/>
            <person name="Nakamura Y."/>
            <person name="Ichinomiya M."/>
            <person name="Sato N."/>
            <person name="Blanc-Mathieu R."/>
            <person name="Endo H."/>
            <person name="Kuwata A."/>
            <person name="Ogata H."/>
        </authorList>
    </citation>
    <scope>NUCLEOTIDE SEQUENCE [LARGE SCALE GENOMIC DNA]</scope>
</reference>
<dbReference type="SUPFAM" id="SSF52374">
    <property type="entry name" value="Nucleotidylyl transferase"/>
    <property type="match status" value="1"/>
</dbReference>
<evidence type="ECO:0000256" key="4">
    <source>
        <dbReference type="ARBA" id="ARBA00022490"/>
    </source>
</evidence>
<dbReference type="InterPro" id="IPR020059">
    <property type="entry name" value="Glu/Gln-tRNA-synth_Ib_codon-bd"/>
</dbReference>
<dbReference type="SUPFAM" id="SSF50715">
    <property type="entry name" value="Ribosomal protein L25-like"/>
    <property type="match status" value="1"/>
</dbReference>
<feature type="domain" description="tRNA synthetases class I (E and Q) anti-codon binding" evidence="17">
    <location>
        <begin position="790"/>
        <end position="863"/>
    </location>
</feature>
<dbReference type="Pfam" id="PF20974">
    <property type="entry name" value="tRNA-synt_1c_C2"/>
    <property type="match status" value="1"/>
</dbReference>
<evidence type="ECO:0000256" key="2">
    <source>
        <dbReference type="ARBA" id="ARBA00008927"/>
    </source>
</evidence>
<proteinExistence type="inferred from homology"/>
<dbReference type="Pfam" id="PF00749">
    <property type="entry name" value="tRNA-synt_1c"/>
    <property type="match status" value="1"/>
</dbReference>
<dbReference type="Gene3D" id="3.40.50.620">
    <property type="entry name" value="HUPs"/>
    <property type="match status" value="1"/>
</dbReference>
<keyword evidence="7 12" id="KW-0067">ATP-binding</keyword>
<dbReference type="InterPro" id="IPR014729">
    <property type="entry name" value="Rossmann-like_a/b/a_fold"/>
</dbReference>
<dbReference type="OrthoDB" id="10250478at2759"/>
<protein>
    <recommendedName>
        <fullName evidence="3">glutamate--tRNA ligase</fullName>
        <ecNumber evidence="3">6.1.1.17</ecNumber>
    </recommendedName>
    <alternativeName>
        <fullName evidence="10">Glutamyl-tRNA synthetase</fullName>
    </alternativeName>
</protein>
<feature type="domain" description="Glutamyl/glutaminyl-tRNA synthetase class Ib anti-codon binding" evidence="16">
    <location>
        <begin position="691"/>
        <end position="775"/>
    </location>
</feature>
<dbReference type="PRINTS" id="PR00987">
    <property type="entry name" value="TRNASYNTHGLU"/>
</dbReference>
<evidence type="ECO:0000256" key="6">
    <source>
        <dbReference type="ARBA" id="ARBA00022741"/>
    </source>
</evidence>
<feature type="domain" description="Glutathione S-transferase C-terminal" evidence="14">
    <location>
        <begin position="277"/>
        <end position="336"/>
    </location>
</feature>
<dbReference type="InterPro" id="IPR020056">
    <property type="entry name" value="Rbsml_bL25/Gln-tRNA_synth_N"/>
</dbReference>
<dbReference type="InterPro" id="IPR011035">
    <property type="entry name" value="Ribosomal_bL25/Gln-tRNA_synth"/>
</dbReference>
<dbReference type="Gene3D" id="2.40.240.10">
    <property type="entry name" value="Ribosomal Protein L25, Chain P"/>
    <property type="match status" value="2"/>
</dbReference>
<evidence type="ECO:0000313" key="19">
    <source>
        <dbReference type="Proteomes" id="UP001165065"/>
    </source>
</evidence>
<evidence type="ECO:0000259" key="14">
    <source>
        <dbReference type="Pfam" id="PF00043"/>
    </source>
</evidence>
<dbReference type="Pfam" id="PF00043">
    <property type="entry name" value="GST_C"/>
    <property type="match status" value="1"/>
</dbReference>
<evidence type="ECO:0000313" key="18">
    <source>
        <dbReference type="EMBL" id="GMI32525.1"/>
    </source>
</evidence>
<evidence type="ECO:0000256" key="1">
    <source>
        <dbReference type="ARBA" id="ARBA00004496"/>
    </source>
</evidence>
<dbReference type="InterPro" id="IPR049437">
    <property type="entry name" value="tRNA-synt_1c_C2"/>
</dbReference>
<keyword evidence="5 12" id="KW-0436">Ligase</keyword>
<sequence length="913" mass="99637">MSDLASLQTAIDTAAAKVVDLKKSGGEVDAIKAAVAELLAAKTAYAAANDGKLADGTPFDPNASKKDKKKKKNDSDKAANAAANAPTADSLAKKAAKKAEKAAKKAAAKSAAAGGAPPAPADGKGKSPAAAPAAPAAAARPPAPPASKGKKKGKPVQFGKVEPLQLIFSPNTGAKVPFVTLLAATMSGLDPDLKLKMDSRRTTPAFGTHGVGTTASKVIQGDISIAKYFLKTHPRQDLTLPLLGGADFKGQAQVDEWIEYTLKCKGAAGATGNKVGYNELLETVEETLAGNNSMFLCGNKLTLADLVAFDALNLDPKVNPNPTPTASFPSSVDRWFALLDSSPYTLKTRHLLCSIDGTTEFPADQVLDPLASGCQFLEGAMPFEVCTRFPPEPSGYLHIGHAKAVLLNDYYARRYKGRLIVRFDDTNPSKEKEEFQQSIVEDLKKLGVFPDVVTYTSDYFAQLKSYALWLIDEGLAFMDDTPQEEMQTERMARQNSKRRDLSPADNRKYFDLMGSGDAEGAKWCLRAKVNMQSVNGTMRDPVIYRQNLTPHHRSGTTYKAYPTYDLACPIVDSVEGVTHALRTTEYNDRDEQYAWFQNALKLRRVRIHGFARMNFMYTELSKRKLTWFVENGQVTGWDDPRFPTVRGVVRRGVNVKALRGYILSQGASRRITLMEWNKFWAVNKKEIDDEAKRFMVVSEEGRATITITNAAEPSKNEFLNIDAHPKFPSVGKRLLKISSSVMVESSDISGVEVGENIVLSRWGVVKITKVEGGIEGEYVPDGDLKACKRKLTWLSESEQNIQVKLFEFDNLINKPALEEGENFKDFINTNNLAHMVVTGDAGMKLLKHNDVIQIERRGLYRVDREHGRVGNMAKGGTGVGGDLGEEGGGLVLFMIPDGKSKAMSTLGGKLEHR</sequence>
<evidence type="ECO:0000256" key="3">
    <source>
        <dbReference type="ARBA" id="ARBA00012835"/>
    </source>
</evidence>
<evidence type="ECO:0000256" key="7">
    <source>
        <dbReference type="ARBA" id="ARBA00022840"/>
    </source>
</evidence>
<comment type="similarity">
    <text evidence="2">Belongs to the class-I aminoacyl-tRNA synthetase family. Glutamate--tRNA ligase type 2 subfamily.</text>
</comment>
<dbReference type="EC" id="6.1.1.17" evidence="3"/>
<keyword evidence="19" id="KW-1185">Reference proteome</keyword>
<dbReference type="InterPro" id="IPR001412">
    <property type="entry name" value="aa-tRNA-synth_I_CS"/>
</dbReference>
<dbReference type="PANTHER" id="PTHR43097:SF5">
    <property type="entry name" value="GLUTAMATE--TRNA LIGASE"/>
    <property type="match status" value="1"/>
</dbReference>
<dbReference type="FunFam" id="3.40.50.620:FF:000037">
    <property type="entry name" value="Glutamine--tRNA ligase cytoplasmic"/>
    <property type="match status" value="1"/>
</dbReference>
<dbReference type="InterPro" id="IPR004046">
    <property type="entry name" value="GST_C"/>
</dbReference>
<dbReference type="GO" id="GO:0004818">
    <property type="term" value="F:glutamate-tRNA ligase activity"/>
    <property type="evidence" value="ECO:0007669"/>
    <property type="project" value="UniProtKB-EC"/>
</dbReference>
<dbReference type="InterPro" id="IPR020061">
    <property type="entry name" value="Glu_tRNA_lig_a-bdl"/>
</dbReference>
<evidence type="ECO:0000259" key="15">
    <source>
        <dbReference type="Pfam" id="PF00749"/>
    </source>
</evidence>
<feature type="domain" description="Glutamyl/glutaminyl-tRNA synthetase class Ib catalytic" evidence="15">
    <location>
        <begin position="384"/>
        <end position="688"/>
    </location>
</feature>
<dbReference type="PROSITE" id="PS00178">
    <property type="entry name" value="AA_TRNA_LIGASE_I"/>
    <property type="match status" value="1"/>
</dbReference>
<comment type="caution">
    <text evidence="18">The sequence shown here is derived from an EMBL/GenBank/DDBJ whole genome shotgun (WGS) entry which is preliminary data.</text>
</comment>
<accession>A0A9W7G550</accession>
<organism evidence="18 19">
    <name type="scientific">Triparma columacea</name>
    <dbReference type="NCBI Taxonomy" id="722753"/>
    <lineage>
        <taxon>Eukaryota</taxon>
        <taxon>Sar</taxon>
        <taxon>Stramenopiles</taxon>
        <taxon>Ochrophyta</taxon>
        <taxon>Bolidophyceae</taxon>
        <taxon>Parmales</taxon>
        <taxon>Triparmaceae</taxon>
        <taxon>Triparma</taxon>
    </lineage>
</organism>
<dbReference type="PANTHER" id="PTHR43097">
    <property type="entry name" value="GLUTAMINE-TRNA LIGASE"/>
    <property type="match status" value="1"/>
</dbReference>
<dbReference type="GO" id="GO:0017102">
    <property type="term" value="C:methionyl glutamyl tRNA synthetase complex"/>
    <property type="evidence" value="ECO:0007669"/>
    <property type="project" value="TreeGrafter"/>
</dbReference>
<dbReference type="Gene3D" id="1.20.1050.130">
    <property type="match status" value="1"/>
</dbReference>
<keyword evidence="9 12" id="KW-0030">Aminoacyl-tRNA synthetase</keyword>
<dbReference type="InterPro" id="IPR036282">
    <property type="entry name" value="Glutathione-S-Trfase_C_sf"/>
</dbReference>
<dbReference type="GO" id="GO:0005829">
    <property type="term" value="C:cytosol"/>
    <property type="evidence" value="ECO:0007669"/>
    <property type="project" value="TreeGrafter"/>
</dbReference>
<dbReference type="NCBIfam" id="TIGR00463">
    <property type="entry name" value="gltX_arch"/>
    <property type="match status" value="1"/>
</dbReference>
<dbReference type="SUPFAM" id="SSF47616">
    <property type="entry name" value="GST C-terminal domain-like"/>
    <property type="match status" value="1"/>
</dbReference>
<dbReference type="Gene3D" id="3.90.800.10">
    <property type="entry name" value="Glutamyl-tRNA Synthetase, Domain 3"/>
    <property type="match status" value="1"/>
</dbReference>